<sequence length="96" mass="10689">MPFSDHPLNQPLPADLSQGFSLWNVVVSISQAHQTIREGHEAIIDMMLGKLESVDDAPALIAKRWELILAAMEVVTDGERILEDYRDEIAALPIKP</sequence>
<reference evidence="1" key="1">
    <citation type="submission" date="2016-09" db="EMBL/GenBank/DDBJ databases">
        <title>The Complete Genome of Burkholderia sprentiae wsm5005.</title>
        <authorList>
            <person name="De Meyer S."/>
            <person name="Wang P."/>
            <person name="Terpolilli J."/>
        </authorList>
    </citation>
    <scope>NUCLEOTIDE SEQUENCE [LARGE SCALE GENOMIC DNA]</scope>
    <source>
        <strain evidence="1">WSM5005</strain>
    </source>
</reference>
<dbReference type="Proteomes" id="UP000179860">
    <property type="component" value="Chromosome 1"/>
</dbReference>
<reference evidence="1" key="2">
    <citation type="submission" date="2021-06" db="EMBL/GenBank/DDBJ databases">
        <authorList>
            <person name="Rogers T.H."/>
            <person name="Ramsay J.P."/>
            <person name="Wang P."/>
            <person name="Terpolilli J."/>
        </authorList>
    </citation>
    <scope>NUCLEOTIDE SEQUENCE</scope>
    <source>
        <strain evidence="1">WSM5005</strain>
    </source>
</reference>
<protein>
    <submittedName>
        <fullName evidence="1">Uncharacterized protein</fullName>
    </submittedName>
</protein>
<keyword evidence="2" id="KW-1185">Reference proteome</keyword>
<proteinExistence type="predicted"/>
<dbReference type="KEGG" id="pspw:BJG93_00595"/>
<dbReference type="AlphaFoldDB" id="A0A1I9YCN2"/>
<evidence type="ECO:0000313" key="1">
    <source>
        <dbReference type="EMBL" id="APA84065.2"/>
    </source>
</evidence>
<name>A0A1I9YCN2_9BURK</name>
<dbReference type="STRING" id="754502.BJG93_00595"/>
<dbReference type="EMBL" id="CP017561">
    <property type="protein sequence ID" value="APA84065.2"/>
    <property type="molecule type" value="Genomic_DNA"/>
</dbReference>
<dbReference type="RefSeq" id="WP_027198538.1">
    <property type="nucleotide sequence ID" value="NZ_CP017561.2"/>
</dbReference>
<organism evidence="1 2">
    <name type="scientific">Paraburkholderia sprentiae WSM5005</name>
    <dbReference type="NCBI Taxonomy" id="754502"/>
    <lineage>
        <taxon>Bacteria</taxon>
        <taxon>Pseudomonadati</taxon>
        <taxon>Pseudomonadota</taxon>
        <taxon>Betaproteobacteria</taxon>
        <taxon>Burkholderiales</taxon>
        <taxon>Burkholderiaceae</taxon>
        <taxon>Paraburkholderia</taxon>
    </lineage>
</organism>
<gene>
    <name evidence="1" type="ORF">BJG93_00595</name>
</gene>
<accession>A0A1I9YCN2</accession>
<evidence type="ECO:0000313" key="2">
    <source>
        <dbReference type="Proteomes" id="UP000179860"/>
    </source>
</evidence>